<gene>
    <name evidence="1" type="ORF">LCGC14_2726070</name>
</gene>
<evidence type="ECO:0000313" key="1">
    <source>
        <dbReference type="EMBL" id="KKK90142.1"/>
    </source>
</evidence>
<sequence>MTSTALVPKPKFTGRVTILNDLIIQSISDIVA</sequence>
<organism evidence="1">
    <name type="scientific">marine sediment metagenome</name>
    <dbReference type="NCBI Taxonomy" id="412755"/>
    <lineage>
        <taxon>unclassified sequences</taxon>
        <taxon>metagenomes</taxon>
        <taxon>ecological metagenomes</taxon>
    </lineage>
</organism>
<dbReference type="AlphaFoldDB" id="A0A0F8Z8N2"/>
<comment type="caution">
    <text evidence="1">The sequence shown here is derived from an EMBL/GenBank/DDBJ whole genome shotgun (WGS) entry which is preliminary data.</text>
</comment>
<proteinExistence type="predicted"/>
<protein>
    <submittedName>
        <fullName evidence="1">Uncharacterized protein</fullName>
    </submittedName>
</protein>
<feature type="non-terminal residue" evidence="1">
    <location>
        <position position="32"/>
    </location>
</feature>
<dbReference type="EMBL" id="LAZR01049224">
    <property type="protein sequence ID" value="KKK90142.1"/>
    <property type="molecule type" value="Genomic_DNA"/>
</dbReference>
<accession>A0A0F8Z8N2</accession>
<name>A0A0F8Z8N2_9ZZZZ</name>
<reference evidence="1" key="1">
    <citation type="journal article" date="2015" name="Nature">
        <title>Complex archaea that bridge the gap between prokaryotes and eukaryotes.</title>
        <authorList>
            <person name="Spang A."/>
            <person name="Saw J.H."/>
            <person name="Jorgensen S.L."/>
            <person name="Zaremba-Niedzwiedzka K."/>
            <person name="Martijn J."/>
            <person name="Lind A.E."/>
            <person name="van Eijk R."/>
            <person name="Schleper C."/>
            <person name="Guy L."/>
            <person name="Ettema T.J."/>
        </authorList>
    </citation>
    <scope>NUCLEOTIDE SEQUENCE</scope>
</reference>